<accession>A0A069QHD9</accession>
<dbReference type="Proteomes" id="UP000027442">
    <property type="component" value="Unassembled WGS sequence"/>
</dbReference>
<keyword evidence="3" id="KW-1185">Reference proteome</keyword>
<evidence type="ECO:0000256" key="1">
    <source>
        <dbReference type="SAM" id="Phobius"/>
    </source>
</evidence>
<reference evidence="2 3" key="1">
    <citation type="submission" date="2013-08" db="EMBL/GenBank/DDBJ databases">
        <authorList>
            <person name="Weinstock G."/>
            <person name="Sodergren E."/>
            <person name="Wylie T."/>
            <person name="Fulton L."/>
            <person name="Fulton R."/>
            <person name="Fronick C."/>
            <person name="O'Laughlin M."/>
            <person name="Godfrey J."/>
            <person name="Miner T."/>
            <person name="Herter B."/>
            <person name="Appelbaum E."/>
            <person name="Cordes M."/>
            <person name="Lek S."/>
            <person name="Wollam A."/>
            <person name="Pepin K.H."/>
            <person name="Palsikar V.B."/>
            <person name="Mitreva M."/>
            <person name="Wilson R.K."/>
        </authorList>
    </citation>
    <scope>NUCLEOTIDE SEQUENCE [LARGE SCALE GENOMIC DNA]</scope>
    <source>
        <strain evidence="2 3">ATCC 15930</strain>
    </source>
</reference>
<name>A0A069QHD9_HOYLO</name>
<organism evidence="2 3">
    <name type="scientific">Hoylesella loescheii DSM 19665 = JCM 12249 = ATCC 15930</name>
    <dbReference type="NCBI Taxonomy" id="1122985"/>
    <lineage>
        <taxon>Bacteria</taxon>
        <taxon>Pseudomonadati</taxon>
        <taxon>Bacteroidota</taxon>
        <taxon>Bacteroidia</taxon>
        <taxon>Bacteroidales</taxon>
        <taxon>Prevotellaceae</taxon>
        <taxon>Hoylesella</taxon>
    </lineage>
</organism>
<dbReference type="PATRIC" id="fig|1122985.7.peg.1690"/>
<feature type="transmembrane region" description="Helical" evidence="1">
    <location>
        <begin position="29"/>
        <end position="51"/>
    </location>
</feature>
<dbReference type="EMBL" id="JNGW01000069">
    <property type="protein sequence ID" value="KDR52278.1"/>
    <property type="molecule type" value="Genomic_DNA"/>
</dbReference>
<sequence>MYLCEEGLPLYFVQLFVNNSQQPLLVQKFYSVFVPYTFSYLLPTLPFMLFCG</sequence>
<comment type="caution">
    <text evidence="2">The sequence shown here is derived from an EMBL/GenBank/DDBJ whole genome shotgun (WGS) entry which is preliminary data.</text>
</comment>
<keyword evidence="1" id="KW-1133">Transmembrane helix</keyword>
<keyword evidence="1" id="KW-0812">Transmembrane</keyword>
<dbReference type="HOGENOM" id="CLU_3083201_0_0_10"/>
<evidence type="ECO:0000313" key="3">
    <source>
        <dbReference type="Proteomes" id="UP000027442"/>
    </source>
</evidence>
<proteinExistence type="predicted"/>
<protein>
    <submittedName>
        <fullName evidence="2">Uncharacterized protein</fullName>
    </submittedName>
</protein>
<keyword evidence="1" id="KW-0472">Membrane</keyword>
<gene>
    <name evidence="2" type="ORF">HMPREF1991_01627</name>
</gene>
<evidence type="ECO:0000313" key="2">
    <source>
        <dbReference type="EMBL" id="KDR52278.1"/>
    </source>
</evidence>
<dbReference type="AlphaFoldDB" id="A0A069QHD9"/>